<dbReference type="InterPro" id="IPR004378">
    <property type="entry name" value="F420H2_quin_Rdtase"/>
</dbReference>
<dbReference type="Proteomes" id="UP000605897">
    <property type="component" value="Unassembled WGS sequence"/>
</dbReference>
<dbReference type="NCBIfam" id="TIGR00026">
    <property type="entry name" value="hi_GC_TIGR00026"/>
    <property type="match status" value="1"/>
</dbReference>
<evidence type="ECO:0008006" key="3">
    <source>
        <dbReference type="Google" id="ProtNLM"/>
    </source>
</evidence>
<keyword evidence="2" id="KW-1185">Reference proteome</keyword>
<dbReference type="InterPro" id="IPR012349">
    <property type="entry name" value="Split_barrel_FMN-bd"/>
</dbReference>
<reference evidence="2" key="1">
    <citation type="journal article" date="2019" name="Int. J. Syst. Evol. Microbiol.">
        <title>The Global Catalogue of Microorganisms (GCM) 10K type strain sequencing project: providing services to taxonomists for standard genome sequencing and annotation.</title>
        <authorList>
            <consortium name="The Broad Institute Genomics Platform"/>
            <consortium name="The Broad Institute Genome Sequencing Center for Infectious Disease"/>
            <person name="Wu L."/>
            <person name="Ma J."/>
        </authorList>
    </citation>
    <scope>NUCLEOTIDE SEQUENCE [LARGE SCALE GENOMIC DNA]</scope>
    <source>
        <strain evidence="2">CGMCC 4.7677</strain>
    </source>
</reference>
<name>A0ABQ3IKF4_9PSEU</name>
<evidence type="ECO:0000313" key="1">
    <source>
        <dbReference type="EMBL" id="GHE83865.1"/>
    </source>
</evidence>
<dbReference type="RefSeq" id="WP_191243570.1">
    <property type="nucleotide sequence ID" value="NZ_BNAU01000001.1"/>
</dbReference>
<sequence length="132" mass="14726">MTTRTRRPPAFAQAFNKIAARLAGRRLVPLWALVQHRGRKSGRAYRTPIAIVGSTADSVYIGLPWGRHTDWVRNLHAGGGTLVWKGRTFAVTEPAFAGKDEVLAGTSGLRRQLARRWPLQDYLRLTVRPAGR</sequence>
<accession>A0ABQ3IKF4</accession>
<protein>
    <recommendedName>
        <fullName evidence="3">Nitroreductase family deazaflavin-dependent oxidoreductase</fullName>
    </recommendedName>
</protein>
<proteinExistence type="predicted"/>
<gene>
    <name evidence="1" type="ORF">GCM10017786_13900</name>
</gene>
<comment type="caution">
    <text evidence="1">The sequence shown here is derived from an EMBL/GenBank/DDBJ whole genome shotgun (WGS) entry which is preliminary data.</text>
</comment>
<evidence type="ECO:0000313" key="2">
    <source>
        <dbReference type="Proteomes" id="UP000605897"/>
    </source>
</evidence>
<dbReference type="EMBL" id="BNAU01000001">
    <property type="protein sequence ID" value="GHE83865.1"/>
    <property type="molecule type" value="Genomic_DNA"/>
</dbReference>
<organism evidence="1 2">
    <name type="scientific">Amycolatopsis deserti</name>
    <dbReference type="NCBI Taxonomy" id="185696"/>
    <lineage>
        <taxon>Bacteria</taxon>
        <taxon>Bacillati</taxon>
        <taxon>Actinomycetota</taxon>
        <taxon>Actinomycetes</taxon>
        <taxon>Pseudonocardiales</taxon>
        <taxon>Pseudonocardiaceae</taxon>
        <taxon>Amycolatopsis</taxon>
    </lineage>
</organism>
<dbReference type="Gene3D" id="2.30.110.10">
    <property type="entry name" value="Electron Transport, Fmn-binding Protein, Chain A"/>
    <property type="match status" value="1"/>
</dbReference>